<dbReference type="SUPFAM" id="SSF140959">
    <property type="entry name" value="Indolic compounds 2,3-dioxygenase-like"/>
    <property type="match status" value="1"/>
</dbReference>
<dbReference type="GO" id="GO:0020037">
    <property type="term" value="F:heme binding"/>
    <property type="evidence" value="ECO:0007669"/>
    <property type="project" value="InterPro"/>
</dbReference>
<dbReference type="GO" id="GO:0019442">
    <property type="term" value="P:L-tryptophan catabolic process to acetyl-CoA"/>
    <property type="evidence" value="ECO:0007669"/>
    <property type="project" value="TreeGrafter"/>
</dbReference>
<dbReference type="Pfam" id="PF03301">
    <property type="entry name" value="Trp_dioxygenase"/>
    <property type="match status" value="1"/>
</dbReference>
<dbReference type="InterPro" id="IPR037217">
    <property type="entry name" value="Trp/Indoleamine_2_3_dOase-like"/>
</dbReference>
<dbReference type="InterPro" id="IPR004981">
    <property type="entry name" value="Trp_2_3_dOase"/>
</dbReference>
<keyword evidence="1" id="KW-0560">Oxidoreductase</keyword>
<dbReference type="GO" id="GO:0019441">
    <property type="term" value="P:L-tryptophan catabolic process to kynurenine"/>
    <property type="evidence" value="ECO:0007669"/>
    <property type="project" value="InterPro"/>
</dbReference>
<evidence type="ECO:0000313" key="1">
    <source>
        <dbReference type="EMBL" id="TSJ38961.1"/>
    </source>
</evidence>
<dbReference type="Gene3D" id="1.20.58.480">
    <property type="match status" value="1"/>
</dbReference>
<dbReference type="GO" id="GO:0046872">
    <property type="term" value="F:metal ion binding"/>
    <property type="evidence" value="ECO:0007669"/>
    <property type="project" value="InterPro"/>
</dbReference>
<dbReference type="EMBL" id="VLPL01000014">
    <property type="protein sequence ID" value="TSJ38961.1"/>
    <property type="molecule type" value="Genomic_DNA"/>
</dbReference>
<keyword evidence="1" id="KW-0223">Dioxygenase</keyword>
<name>A0A556MGA5_9FLAO</name>
<sequence length="302" mass="36038">MNKDKLINDIDEKYQELGENSETYLKGLLHAKPINYWDYIEVDTLFSLQKPRTNFKDEEIFIMYHQVTELFLKMMVHEIKQLVYEPFEERVWIEKLNRLNRYTNMLICSFDVMKYGMDYDDYNTFRSTLTPASGFQSVTFRLIEIYCTRLENLINEEGRKRLSDVPSTDEYFEHIYWKDAGLNRKTGKKSLTLRQFEEKYLDRLIALANKTKGKTIEDQVLKMGNCSEALKAKLKEFDYLYNVAWPLVHLETAQHYLDLKGEGKAATGGSEWKKYLHPKFQQRRFFPTLWSNEEITNWGNKI</sequence>
<dbReference type="PANTHER" id="PTHR10138">
    <property type="entry name" value="TRYPTOPHAN 2,3-DIOXYGENASE"/>
    <property type="match status" value="1"/>
</dbReference>
<dbReference type="Proteomes" id="UP000316008">
    <property type="component" value="Unassembled WGS sequence"/>
</dbReference>
<organism evidence="1 2">
    <name type="scientific">Fluviicola chungangensis</name>
    <dbReference type="NCBI Taxonomy" id="2597671"/>
    <lineage>
        <taxon>Bacteria</taxon>
        <taxon>Pseudomonadati</taxon>
        <taxon>Bacteroidota</taxon>
        <taxon>Flavobacteriia</taxon>
        <taxon>Flavobacteriales</taxon>
        <taxon>Crocinitomicaceae</taxon>
        <taxon>Fluviicola</taxon>
    </lineage>
</organism>
<dbReference type="PANTHER" id="PTHR10138:SF0">
    <property type="entry name" value="TRYPTOPHAN 2,3-DIOXYGENASE"/>
    <property type="match status" value="1"/>
</dbReference>
<evidence type="ECO:0000313" key="2">
    <source>
        <dbReference type="Proteomes" id="UP000316008"/>
    </source>
</evidence>
<accession>A0A556MGA5</accession>
<dbReference type="GO" id="GO:0004833">
    <property type="term" value="F:L-tryptophan 2,3-dioxygenase activity"/>
    <property type="evidence" value="ECO:0007669"/>
    <property type="project" value="InterPro"/>
</dbReference>
<keyword evidence="2" id="KW-1185">Reference proteome</keyword>
<gene>
    <name evidence="1" type="ORF">FO442_18575</name>
</gene>
<proteinExistence type="predicted"/>
<dbReference type="AlphaFoldDB" id="A0A556MGA5"/>
<protein>
    <submittedName>
        <fullName evidence="1">Tryptophan 2,3-dioxygenase</fullName>
    </submittedName>
</protein>
<dbReference type="OrthoDB" id="9776847at2"/>
<reference evidence="1 2" key="1">
    <citation type="submission" date="2019-07" db="EMBL/GenBank/DDBJ databases">
        <authorList>
            <person name="Huq M.A."/>
        </authorList>
    </citation>
    <scope>NUCLEOTIDE SEQUENCE [LARGE SCALE GENOMIC DNA]</scope>
    <source>
        <strain evidence="1 2">MAH-3</strain>
    </source>
</reference>
<comment type="caution">
    <text evidence="1">The sequence shown here is derived from an EMBL/GenBank/DDBJ whole genome shotgun (WGS) entry which is preliminary data.</text>
</comment>
<dbReference type="RefSeq" id="WP_144334722.1">
    <property type="nucleotide sequence ID" value="NZ_VLPL01000014.1"/>
</dbReference>